<evidence type="ECO:0000313" key="2">
    <source>
        <dbReference type="Proteomes" id="UP000567922"/>
    </source>
</evidence>
<dbReference type="AlphaFoldDB" id="A0A839RP72"/>
<protein>
    <submittedName>
        <fullName evidence="1">Serine/threonine-protein kinase RsbW</fullName>
        <ecNumber evidence="1">2.7.11.1</ecNumber>
    </submittedName>
</protein>
<reference evidence="1 2" key="1">
    <citation type="submission" date="2020-08" db="EMBL/GenBank/DDBJ databases">
        <title>Sequencing the genomes of 1000 actinobacteria strains.</title>
        <authorList>
            <person name="Klenk H.-P."/>
        </authorList>
    </citation>
    <scope>NUCLEOTIDE SEQUENCE [LARGE SCALE GENOMIC DNA]</scope>
    <source>
        <strain evidence="1 2">DSM 45258</strain>
    </source>
</reference>
<comment type="caution">
    <text evidence="1">The sequence shown here is derived from an EMBL/GenBank/DDBJ whole genome shotgun (WGS) entry which is preliminary data.</text>
</comment>
<accession>A0A839RP72</accession>
<sequence>MTAANRSEIHRDATVRVAVRADLEYLHVFRGVAELMSASAGFDYDATDDLRLAVDEIAATLIEISASDSDVLCEFRENGSGLHVTMTADYAVAPLPNPNNFRWHIVKTLTDELSWDEDLDPAQRDGADGVRPKTVVRIVKRKAPSPRGRS</sequence>
<name>A0A839RP72_9ACTN</name>
<dbReference type="GO" id="GO:0004674">
    <property type="term" value="F:protein serine/threonine kinase activity"/>
    <property type="evidence" value="ECO:0007669"/>
    <property type="project" value="UniProtKB-EC"/>
</dbReference>
<proteinExistence type="predicted"/>
<dbReference type="RefSeq" id="WP_064441450.1">
    <property type="nucleotide sequence ID" value="NZ_BDDI01000014.1"/>
</dbReference>
<dbReference type="Proteomes" id="UP000567922">
    <property type="component" value="Unassembled WGS sequence"/>
</dbReference>
<organism evidence="1 2">
    <name type="scientific">Hoyosella altamirensis</name>
    <dbReference type="NCBI Taxonomy" id="616997"/>
    <lineage>
        <taxon>Bacteria</taxon>
        <taxon>Bacillati</taxon>
        <taxon>Actinomycetota</taxon>
        <taxon>Actinomycetes</taxon>
        <taxon>Mycobacteriales</taxon>
        <taxon>Hoyosellaceae</taxon>
        <taxon>Hoyosella</taxon>
    </lineage>
</organism>
<dbReference type="OrthoDB" id="3694612at2"/>
<keyword evidence="1" id="KW-0418">Kinase</keyword>
<dbReference type="EC" id="2.7.11.1" evidence="1"/>
<keyword evidence="1" id="KW-0808">Transferase</keyword>
<gene>
    <name evidence="1" type="ORF">FHU29_003271</name>
</gene>
<dbReference type="InterPro" id="IPR036890">
    <property type="entry name" value="HATPase_C_sf"/>
</dbReference>
<evidence type="ECO:0000313" key="1">
    <source>
        <dbReference type="EMBL" id="MBB3038802.1"/>
    </source>
</evidence>
<dbReference type="EMBL" id="JACHWS010000003">
    <property type="protein sequence ID" value="MBB3038802.1"/>
    <property type="molecule type" value="Genomic_DNA"/>
</dbReference>
<keyword evidence="2" id="KW-1185">Reference proteome</keyword>
<dbReference type="Gene3D" id="3.30.565.10">
    <property type="entry name" value="Histidine kinase-like ATPase, C-terminal domain"/>
    <property type="match status" value="1"/>
</dbReference>